<keyword evidence="1" id="KW-0732">Signal</keyword>
<comment type="caution">
    <text evidence="2">The sequence shown here is derived from an EMBL/GenBank/DDBJ whole genome shotgun (WGS) entry which is preliminary data.</text>
</comment>
<reference evidence="2 3" key="1">
    <citation type="submission" date="2020-02" db="EMBL/GenBank/DDBJ databases">
        <title>Draft genome sequence of Haematococcus lacustris strain NIES-144.</title>
        <authorList>
            <person name="Morimoto D."/>
            <person name="Nakagawa S."/>
            <person name="Yoshida T."/>
            <person name="Sawayama S."/>
        </authorList>
    </citation>
    <scope>NUCLEOTIDE SEQUENCE [LARGE SCALE GENOMIC DNA]</scope>
    <source>
        <strain evidence="2 3">NIES-144</strain>
    </source>
</reference>
<name>A0A699ZDA9_HAELA</name>
<protein>
    <submittedName>
        <fullName evidence="2">Uncharacterized protein</fullName>
    </submittedName>
</protein>
<evidence type="ECO:0000313" key="3">
    <source>
        <dbReference type="Proteomes" id="UP000485058"/>
    </source>
</evidence>
<proteinExistence type="predicted"/>
<gene>
    <name evidence="2" type="ORF">HaLaN_13388</name>
</gene>
<dbReference type="Proteomes" id="UP000485058">
    <property type="component" value="Unassembled WGS sequence"/>
</dbReference>
<feature type="chain" id="PRO_5025515385" evidence="1">
    <location>
        <begin position="21"/>
        <end position="348"/>
    </location>
</feature>
<dbReference type="AlphaFoldDB" id="A0A699ZDA9"/>
<dbReference type="EMBL" id="BLLF01001063">
    <property type="protein sequence ID" value="GFH16874.1"/>
    <property type="molecule type" value="Genomic_DNA"/>
</dbReference>
<feature type="non-terminal residue" evidence="2">
    <location>
        <position position="1"/>
    </location>
</feature>
<feature type="non-terminal residue" evidence="2">
    <location>
        <position position="348"/>
    </location>
</feature>
<organism evidence="2 3">
    <name type="scientific">Haematococcus lacustris</name>
    <name type="common">Green alga</name>
    <name type="synonym">Haematococcus pluvialis</name>
    <dbReference type="NCBI Taxonomy" id="44745"/>
    <lineage>
        <taxon>Eukaryota</taxon>
        <taxon>Viridiplantae</taxon>
        <taxon>Chlorophyta</taxon>
        <taxon>core chlorophytes</taxon>
        <taxon>Chlorophyceae</taxon>
        <taxon>CS clade</taxon>
        <taxon>Chlamydomonadales</taxon>
        <taxon>Haematococcaceae</taxon>
        <taxon>Haematococcus</taxon>
    </lineage>
</organism>
<evidence type="ECO:0000256" key="1">
    <source>
        <dbReference type="SAM" id="SignalP"/>
    </source>
</evidence>
<keyword evidence="3" id="KW-1185">Reference proteome</keyword>
<feature type="signal peptide" evidence="1">
    <location>
        <begin position="1"/>
        <end position="20"/>
    </location>
</feature>
<sequence length="348" mass="36683">RARAAAVAALKVWLARFVFFSSRQPAGTLRRAARHPQLEDCERACNDVAPGCFVEQMDSMEHADCASKRGTLLFSYAAPEQLKQARLEVVQERVRERLARAAAARIQADPLQGLETEALWQVTSCMFSRFCTSHLQHVKRPPPAVQDDTATLDVSPLPDSCVALPPSGLDQYQQLVVPPAVNKSGEARMMTAKLVNKGKVDTYRQGTRDPSQPETLAVPVAYDLKTMEQIEAAEIAAAAAAARSNRRSSSVSSRSSGAALLAAAASTRSPTRTSAARLSADKAAAEGGAAKAWVDPLLSSLKASVQVSAADPRVGAAAMGVAPSAAAAKSTNCWSMAEAGTQAACLPG</sequence>
<accession>A0A699ZDA9</accession>
<evidence type="ECO:0000313" key="2">
    <source>
        <dbReference type="EMBL" id="GFH16874.1"/>
    </source>
</evidence>